<dbReference type="PANTHER" id="PTHR10724:SF7">
    <property type="entry name" value="SMALL RIBOSOMAL SUBUNIT PROTEIN BS1C"/>
    <property type="match status" value="1"/>
</dbReference>
<dbReference type="STRING" id="633697.EubceDRAFT1_1416"/>
<proteinExistence type="inferred from homology"/>
<keyword evidence="3" id="KW-0687">Ribonucleoprotein</keyword>
<dbReference type="SMART" id="SM00316">
    <property type="entry name" value="S1"/>
    <property type="match status" value="2"/>
</dbReference>
<feature type="compositionally biased region" description="Basic and acidic residues" evidence="4">
    <location>
        <begin position="203"/>
        <end position="216"/>
    </location>
</feature>
<dbReference type="Pfam" id="PF00575">
    <property type="entry name" value="S1"/>
    <property type="match status" value="2"/>
</dbReference>
<dbReference type="GO" id="GO:1990904">
    <property type="term" value="C:ribonucleoprotein complex"/>
    <property type="evidence" value="ECO:0007669"/>
    <property type="project" value="UniProtKB-KW"/>
</dbReference>
<dbReference type="Proteomes" id="UP000005753">
    <property type="component" value="Chromosome"/>
</dbReference>
<dbReference type="GO" id="GO:0003735">
    <property type="term" value="F:structural constituent of ribosome"/>
    <property type="evidence" value="ECO:0007669"/>
    <property type="project" value="TreeGrafter"/>
</dbReference>
<dbReference type="InterPro" id="IPR050437">
    <property type="entry name" value="Ribos_protein_bS1-like"/>
</dbReference>
<dbReference type="AlphaFoldDB" id="I5ATV4"/>
<evidence type="ECO:0000256" key="2">
    <source>
        <dbReference type="ARBA" id="ARBA00022980"/>
    </source>
</evidence>
<protein>
    <submittedName>
        <fullName evidence="6">Ribosomal protein S1</fullName>
    </submittedName>
</protein>
<organism evidence="6 7">
    <name type="scientific">Eubacterium cellulosolvens (strain ATCC 43171 / JCM 9499 / 6)</name>
    <name type="common">Cillobacterium cellulosolvens</name>
    <dbReference type="NCBI Taxonomy" id="633697"/>
    <lineage>
        <taxon>Bacteria</taxon>
        <taxon>Bacillati</taxon>
        <taxon>Bacillota</taxon>
        <taxon>Clostridia</taxon>
        <taxon>Eubacteriales</taxon>
        <taxon>Eubacteriaceae</taxon>
        <taxon>Eubacterium</taxon>
    </lineage>
</organism>
<feature type="domain" description="S1 motif" evidence="5">
    <location>
        <begin position="39"/>
        <end position="105"/>
    </location>
</feature>
<dbReference type="GO" id="GO:0005737">
    <property type="term" value="C:cytoplasm"/>
    <property type="evidence" value="ECO:0007669"/>
    <property type="project" value="UniProtKB-ARBA"/>
</dbReference>
<dbReference type="InterPro" id="IPR012340">
    <property type="entry name" value="NA-bd_OB-fold"/>
</dbReference>
<keyword evidence="2 6" id="KW-0689">Ribosomal protein</keyword>
<dbReference type="GO" id="GO:0003729">
    <property type="term" value="F:mRNA binding"/>
    <property type="evidence" value="ECO:0007669"/>
    <property type="project" value="TreeGrafter"/>
</dbReference>
<dbReference type="eggNOG" id="COG0539">
    <property type="taxonomic scope" value="Bacteria"/>
</dbReference>
<accession>I5ATV4</accession>
<evidence type="ECO:0000259" key="5">
    <source>
        <dbReference type="PROSITE" id="PS50126"/>
    </source>
</evidence>
<evidence type="ECO:0000256" key="1">
    <source>
        <dbReference type="ARBA" id="ARBA00006767"/>
    </source>
</evidence>
<gene>
    <name evidence="6" type="ORF">EubceDRAFT1_1416</name>
</gene>
<feature type="region of interest" description="Disordered" evidence="4">
    <location>
        <begin position="197"/>
        <end position="216"/>
    </location>
</feature>
<name>I5ATV4_EUBC6</name>
<dbReference type="InterPro" id="IPR003029">
    <property type="entry name" value="S1_domain"/>
</dbReference>
<dbReference type="FunFam" id="2.40.50.140:FF:000051">
    <property type="entry name" value="RNA-binding transcriptional accessory protein"/>
    <property type="match status" value="1"/>
</dbReference>
<feature type="domain" description="S1 motif" evidence="5">
    <location>
        <begin position="126"/>
        <end position="193"/>
    </location>
</feature>
<dbReference type="PROSITE" id="PS50126">
    <property type="entry name" value="S1"/>
    <property type="match status" value="2"/>
</dbReference>
<dbReference type="GO" id="GO:0005840">
    <property type="term" value="C:ribosome"/>
    <property type="evidence" value="ECO:0007669"/>
    <property type="project" value="UniProtKB-KW"/>
</dbReference>
<dbReference type="Gene3D" id="2.40.50.140">
    <property type="entry name" value="Nucleic acid-binding proteins"/>
    <property type="match status" value="2"/>
</dbReference>
<evidence type="ECO:0000256" key="4">
    <source>
        <dbReference type="SAM" id="MobiDB-lite"/>
    </source>
</evidence>
<reference evidence="6 7" key="1">
    <citation type="submission" date="2010-08" db="EMBL/GenBank/DDBJ databases">
        <authorList>
            <consortium name="US DOE Joint Genome Institute (JGI-PGF)"/>
            <person name="Lucas S."/>
            <person name="Copeland A."/>
            <person name="Lapidus A."/>
            <person name="Cheng J.-F."/>
            <person name="Bruce D."/>
            <person name="Goodwin L."/>
            <person name="Pitluck S."/>
            <person name="Land M.L."/>
            <person name="Hauser L."/>
            <person name="Chang Y.-J."/>
            <person name="Anderson I.J."/>
            <person name="Johnson E."/>
            <person name="Mulhopadhyay B."/>
            <person name="Kyrpides N."/>
            <person name="Woyke T.J."/>
        </authorList>
    </citation>
    <scope>NUCLEOTIDE SEQUENCE [LARGE SCALE GENOMIC DNA]</scope>
    <source>
        <strain evidence="6 7">6</strain>
    </source>
</reference>
<dbReference type="OrthoDB" id="9810507at2"/>
<evidence type="ECO:0000256" key="3">
    <source>
        <dbReference type="ARBA" id="ARBA00023274"/>
    </source>
</evidence>
<sequence length="235" mass="25776">MADEMTMDDFSKAVDESFTSFKDEGEANWEKLKEYQTEKTPLTVTVDGVVNKGVISNVEGVRGFIPASRLALGHVDDLNAYLGKEIQVVIREVDEEKGRLILSAVELLRAKADEEKKAKIEAIEIGSVMDGKVESIQSYGAFIDLGDGLSGLVHISQISNKRVKSVEDVLKAGQDVKVKVIRIKDGKLSLSMKALEEGAEDASSERHDRTPDFKLPKAENISTNLGSLLKNIKLD</sequence>
<comment type="similarity">
    <text evidence="1">Belongs to the bacterial ribosomal protein bS1 family.</text>
</comment>
<evidence type="ECO:0000313" key="6">
    <source>
        <dbReference type="EMBL" id="EIM57227.1"/>
    </source>
</evidence>
<reference evidence="6 7" key="2">
    <citation type="submission" date="2012-02" db="EMBL/GenBank/DDBJ databases">
        <title>Improved High-Quality Draft sequence of Eubacterium cellulosolvens 6.</title>
        <authorList>
            <consortium name="US DOE Joint Genome Institute"/>
            <person name="Lucas S."/>
            <person name="Han J."/>
            <person name="Lapidus A."/>
            <person name="Cheng J.-F."/>
            <person name="Goodwin L."/>
            <person name="Pitluck S."/>
            <person name="Peters L."/>
            <person name="Mikhailova N."/>
            <person name="Gu W."/>
            <person name="Detter J.C."/>
            <person name="Han C."/>
            <person name="Tapia R."/>
            <person name="Land M."/>
            <person name="Hauser L."/>
            <person name="Kyrpides N."/>
            <person name="Ivanova N."/>
            <person name="Pagani I."/>
            <person name="Johnson E."/>
            <person name="Mukhopadhyay B."/>
            <person name="Anderson I."/>
            <person name="Woyke T."/>
        </authorList>
    </citation>
    <scope>NUCLEOTIDE SEQUENCE [LARGE SCALE GENOMIC DNA]</scope>
    <source>
        <strain evidence="6 7">6</strain>
    </source>
</reference>
<dbReference type="CDD" id="cd04465">
    <property type="entry name" value="S1_RPS1_repeat_ec2_hs2"/>
    <property type="match status" value="1"/>
</dbReference>
<dbReference type="HOGENOM" id="CLU_015805_4_2_9"/>
<evidence type="ECO:0000313" key="7">
    <source>
        <dbReference type="Proteomes" id="UP000005753"/>
    </source>
</evidence>
<dbReference type="PANTHER" id="PTHR10724">
    <property type="entry name" value="30S RIBOSOMAL PROTEIN S1"/>
    <property type="match status" value="1"/>
</dbReference>
<dbReference type="SUPFAM" id="SSF50249">
    <property type="entry name" value="Nucleic acid-binding proteins"/>
    <property type="match status" value="2"/>
</dbReference>
<dbReference type="GO" id="GO:0006412">
    <property type="term" value="P:translation"/>
    <property type="evidence" value="ECO:0007669"/>
    <property type="project" value="TreeGrafter"/>
</dbReference>
<keyword evidence="7" id="KW-1185">Reference proteome</keyword>
<dbReference type="EMBL" id="CM001487">
    <property type="protein sequence ID" value="EIM57227.1"/>
    <property type="molecule type" value="Genomic_DNA"/>
</dbReference>